<dbReference type="GO" id="GO:0016491">
    <property type="term" value="F:oxidoreductase activity"/>
    <property type="evidence" value="ECO:0007669"/>
    <property type="project" value="UniProtKB-KW"/>
</dbReference>
<keyword evidence="4 7" id="KW-0812">Transmembrane</keyword>
<dbReference type="PANTHER" id="PTHR11058:SF9">
    <property type="entry name" value="NADH-UBIQUINONE OXIDOREDUCTASE CHAIN 3"/>
    <property type="match status" value="1"/>
</dbReference>
<evidence type="ECO:0000256" key="3">
    <source>
        <dbReference type="ARBA" id="ARBA00022448"/>
    </source>
</evidence>
<dbReference type="EMBL" id="MLJW01000027">
    <property type="protein sequence ID" value="OIR09354.1"/>
    <property type="molecule type" value="Genomic_DNA"/>
</dbReference>
<dbReference type="InterPro" id="IPR000440">
    <property type="entry name" value="NADH_UbQ/plastoQ_OxRdtase_su3"/>
</dbReference>
<keyword evidence="5 7" id="KW-1133">Transmembrane helix</keyword>
<dbReference type="GO" id="GO:0030964">
    <property type="term" value="C:NADH dehydrogenase complex"/>
    <property type="evidence" value="ECO:0007669"/>
    <property type="project" value="TreeGrafter"/>
</dbReference>
<evidence type="ECO:0000313" key="8">
    <source>
        <dbReference type="EMBL" id="OIR09354.1"/>
    </source>
</evidence>
<accession>A0A1J5SLL0</accession>
<evidence type="ECO:0000256" key="7">
    <source>
        <dbReference type="SAM" id="Phobius"/>
    </source>
</evidence>
<reference evidence="8" key="1">
    <citation type="submission" date="2016-10" db="EMBL/GenBank/DDBJ databases">
        <title>Sequence of Gallionella enrichment culture.</title>
        <authorList>
            <person name="Poehlein A."/>
            <person name="Muehling M."/>
            <person name="Daniel R."/>
        </authorList>
    </citation>
    <scope>NUCLEOTIDE SEQUENCE</scope>
</reference>
<dbReference type="Gene3D" id="1.20.58.1610">
    <property type="entry name" value="NADH:ubiquinone/plastoquinone oxidoreductase, chain 3"/>
    <property type="match status" value="1"/>
</dbReference>
<keyword evidence="6 7" id="KW-0472">Membrane</keyword>
<evidence type="ECO:0000256" key="5">
    <source>
        <dbReference type="ARBA" id="ARBA00022989"/>
    </source>
</evidence>
<dbReference type="AlphaFoldDB" id="A0A1J5SLL0"/>
<protein>
    <submittedName>
        <fullName evidence="8">NAD(P)H-quinone oxidoreductase subunit 3</fullName>
        <ecNumber evidence="8">1.6.5.-</ecNumber>
    </submittedName>
</protein>
<evidence type="ECO:0000256" key="6">
    <source>
        <dbReference type="ARBA" id="ARBA00023136"/>
    </source>
</evidence>
<feature type="transmembrane region" description="Helical" evidence="7">
    <location>
        <begin position="12"/>
        <end position="34"/>
    </location>
</feature>
<feature type="transmembrane region" description="Helical" evidence="7">
    <location>
        <begin position="100"/>
        <end position="118"/>
    </location>
</feature>
<gene>
    <name evidence="8" type="primary">ndhC_5</name>
    <name evidence="8" type="ORF">GALL_85870</name>
</gene>
<dbReference type="InterPro" id="IPR038430">
    <property type="entry name" value="NDAH_ubi_oxred_su3_sf"/>
</dbReference>
<proteinExistence type="inferred from homology"/>
<feature type="transmembrane region" description="Helical" evidence="7">
    <location>
        <begin position="67"/>
        <end position="88"/>
    </location>
</feature>
<organism evidence="8">
    <name type="scientific">mine drainage metagenome</name>
    <dbReference type="NCBI Taxonomy" id="410659"/>
    <lineage>
        <taxon>unclassified sequences</taxon>
        <taxon>metagenomes</taxon>
        <taxon>ecological metagenomes</taxon>
    </lineage>
</organism>
<keyword evidence="3" id="KW-0813">Transport</keyword>
<evidence type="ECO:0000256" key="2">
    <source>
        <dbReference type="ARBA" id="ARBA00008472"/>
    </source>
</evidence>
<sequence>MDSTHGVDLIYVMAYCLGGLGFALGPFLVVWALSLRGTRQTANKTGQFIECGMEPIGDAWIRYSAVYYLYALVFVAFAVDVLYLIPVALIYNRVFAVRDLVEVVLFVGVLSLVIVYAWKKGVFEWKRSNPTAHKS</sequence>
<name>A0A1J5SLL0_9ZZZZ</name>
<comment type="subcellular location">
    <subcellularLocation>
        <location evidence="1">Membrane</location>
    </subcellularLocation>
</comment>
<dbReference type="Pfam" id="PF00507">
    <property type="entry name" value="Oxidored_q4"/>
    <property type="match status" value="1"/>
</dbReference>
<dbReference type="GO" id="GO:0008137">
    <property type="term" value="F:NADH dehydrogenase (ubiquinone) activity"/>
    <property type="evidence" value="ECO:0007669"/>
    <property type="project" value="InterPro"/>
</dbReference>
<evidence type="ECO:0000256" key="4">
    <source>
        <dbReference type="ARBA" id="ARBA00022692"/>
    </source>
</evidence>
<dbReference type="PANTHER" id="PTHR11058">
    <property type="entry name" value="NADH-UBIQUINONE OXIDOREDUCTASE CHAIN 3"/>
    <property type="match status" value="1"/>
</dbReference>
<dbReference type="EC" id="1.6.5.-" evidence="8"/>
<comment type="caution">
    <text evidence="8">The sequence shown here is derived from an EMBL/GenBank/DDBJ whole genome shotgun (WGS) entry which is preliminary data.</text>
</comment>
<evidence type="ECO:0000256" key="1">
    <source>
        <dbReference type="ARBA" id="ARBA00004370"/>
    </source>
</evidence>
<keyword evidence="8" id="KW-0560">Oxidoreductase</keyword>
<comment type="similarity">
    <text evidence="2">Belongs to the complex I subunit 3 family.</text>
</comment>